<dbReference type="Pfam" id="PF01300">
    <property type="entry name" value="Sua5_yciO_yrdC"/>
    <property type="match status" value="1"/>
</dbReference>
<evidence type="ECO:0000256" key="5">
    <source>
        <dbReference type="ARBA" id="ARBA00022679"/>
    </source>
</evidence>
<dbReference type="Gene3D" id="3.90.870.10">
    <property type="entry name" value="DHBP synthase"/>
    <property type="match status" value="1"/>
</dbReference>
<sequence>MGGLPDDGTKGLLSPEWERGFVQAETVLRQGGLVAYPSETVWGLAALPGTEGVARLYAVKGRLAEKPVQGSFASVETAERYVQLPVALRRLVSFLPGPLTVVTDASPLCPVELAPGGRVGIRVPDHPVALELLGRVGGVLATTSCNRSGEPPALSYDEAVACGLADLVLPDGGVPARGVPSTVLDLSSCQILREGAVPAATLLAALEVQS</sequence>
<dbReference type="PROSITE" id="PS51163">
    <property type="entry name" value="YRDC"/>
    <property type="match status" value="1"/>
</dbReference>
<dbReference type="Proteomes" id="UP000644548">
    <property type="component" value="Unassembled WGS sequence"/>
</dbReference>
<keyword evidence="9" id="KW-0067">ATP-binding</keyword>
<evidence type="ECO:0000259" key="12">
    <source>
        <dbReference type="PROSITE" id="PS51163"/>
    </source>
</evidence>
<dbReference type="InterPro" id="IPR050156">
    <property type="entry name" value="TC-AMP_synthase_SUA5"/>
</dbReference>
<keyword evidence="14" id="KW-1185">Reference proteome</keyword>
<evidence type="ECO:0000256" key="7">
    <source>
        <dbReference type="ARBA" id="ARBA00022695"/>
    </source>
</evidence>
<comment type="caution">
    <text evidence="13">The sequence shown here is derived from an EMBL/GenBank/DDBJ whole genome shotgun (WGS) entry which is preliminary data.</text>
</comment>
<comment type="catalytic activity">
    <reaction evidence="11">
        <text>L-threonine + hydrogencarbonate + ATP = L-threonylcarbamoyladenylate + diphosphate + H2O</text>
        <dbReference type="Rhea" id="RHEA:36407"/>
        <dbReference type="ChEBI" id="CHEBI:15377"/>
        <dbReference type="ChEBI" id="CHEBI:17544"/>
        <dbReference type="ChEBI" id="CHEBI:30616"/>
        <dbReference type="ChEBI" id="CHEBI:33019"/>
        <dbReference type="ChEBI" id="CHEBI:57926"/>
        <dbReference type="ChEBI" id="CHEBI:73682"/>
        <dbReference type="EC" id="2.7.7.87"/>
    </reaction>
</comment>
<evidence type="ECO:0000256" key="2">
    <source>
        <dbReference type="ARBA" id="ARBA00007663"/>
    </source>
</evidence>
<reference evidence="14" key="1">
    <citation type="journal article" date="2019" name="Int. J. Syst. Evol. Microbiol.">
        <title>The Global Catalogue of Microorganisms (GCM) 10K type strain sequencing project: providing services to taxonomists for standard genome sequencing and annotation.</title>
        <authorList>
            <consortium name="The Broad Institute Genomics Platform"/>
            <consortium name="The Broad Institute Genome Sequencing Center for Infectious Disease"/>
            <person name="Wu L."/>
            <person name="Ma J."/>
        </authorList>
    </citation>
    <scope>NUCLEOTIDE SEQUENCE [LARGE SCALE GENOMIC DNA]</scope>
    <source>
        <strain evidence="14">JCM 31405</strain>
    </source>
</reference>
<comment type="similarity">
    <text evidence="2">Belongs to the SUA5 family.</text>
</comment>
<dbReference type="EMBL" id="BMQN01000002">
    <property type="protein sequence ID" value="GGR91132.1"/>
    <property type="molecule type" value="Genomic_DNA"/>
</dbReference>
<protein>
    <recommendedName>
        <fullName evidence="10">L-threonylcarbamoyladenylate synthase</fullName>
        <ecNumber evidence="3">2.7.7.87</ecNumber>
    </recommendedName>
    <alternativeName>
        <fullName evidence="10">L-threonylcarbamoyladenylate synthase</fullName>
    </alternativeName>
</protein>
<gene>
    <name evidence="13" type="ORF">GCM10008960_17760</name>
</gene>
<dbReference type="SUPFAM" id="SSF55821">
    <property type="entry name" value="YrdC/RibB"/>
    <property type="match status" value="1"/>
</dbReference>
<evidence type="ECO:0000256" key="4">
    <source>
        <dbReference type="ARBA" id="ARBA00022490"/>
    </source>
</evidence>
<keyword evidence="8" id="KW-0547">Nucleotide-binding</keyword>
<evidence type="ECO:0000256" key="10">
    <source>
        <dbReference type="ARBA" id="ARBA00029774"/>
    </source>
</evidence>
<dbReference type="PANTHER" id="PTHR17490">
    <property type="entry name" value="SUA5"/>
    <property type="match status" value="1"/>
</dbReference>
<evidence type="ECO:0000313" key="14">
    <source>
        <dbReference type="Proteomes" id="UP000644548"/>
    </source>
</evidence>
<dbReference type="InterPro" id="IPR006070">
    <property type="entry name" value="Sua5-like_dom"/>
</dbReference>
<evidence type="ECO:0000256" key="11">
    <source>
        <dbReference type="ARBA" id="ARBA00048366"/>
    </source>
</evidence>
<feature type="domain" description="YrdC-like" evidence="12">
    <location>
        <begin position="18"/>
        <end position="197"/>
    </location>
</feature>
<evidence type="ECO:0000256" key="3">
    <source>
        <dbReference type="ARBA" id="ARBA00012584"/>
    </source>
</evidence>
<organism evidence="13 14">
    <name type="scientific">Deinococcus sedimenti</name>
    <dbReference type="NCBI Taxonomy" id="1867090"/>
    <lineage>
        <taxon>Bacteria</taxon>
        <taxon>Thermotogati</taxon>
        <taxon>Deinococcota</taxon>
        <taxon>Deinococci</taxon>
        <taxon>Deinococcales</taxon>
        <taxon>Deinococcaceae</taxon>
        <taxon>Deinococcus</taxon>
    </lineage>
</organism>
<proteinExistence type="inferred from homology"/>
<comment type="subcellular location">
    <subcellularLocation>
        <location evidence="1">Cytoplasm</location>
    </subcellularLocation>
</comment>
<evidence type="ECO:0000256" key="1">
    <source>
        <dbReference type="ARBA" id="ARBA00004496"/>
    </source>
</evidence>
<name>A0ABQ2S2K1_9DEIO</name>
<dbReference type="InterPro" id="IPR017945">
    <property type="entry name" value="DHBP_synth_RibB-like_a/b_dom"/>
</dbReference>
<dbReference type="PANTHER" id="PTHR17490:SF16">
    <property type="entry name" value="THREONYLCARBAMOYL-AMP SYNTHASE"/>
    <property type="match status" value="1"/>
</dbReference>
<dbReference type="EC" id="2.7.7.87" evidence="3"/>
<keyword evidence="4" id="KW-0963">Cytoplasm</keyword>
<evidence type="ECO:0000256" key="9">
    <source>
        <dbReference type="ARBA" id="ARBA00022840"/>
    </source>
</evidence>
<accession>A0ABQ2S2K1</accession>
<evidence type="ECO:0000313" key="13">
    <source>
        <dbReference type="EMBL" id="GGR91132.1"/>
    </source>
</evidence>
<evidence type="ECO:0000256" key="8">
    <source>
        <dbReference type="ARBA" id="ARBA00022741"/>
    </source>
</evidence>
<evidence type="ECO:0000256" key="6">
    <source>
        <dbReference type="ARBA" id="ARBA00022694"/>
    </source>
</evidence>
<keyword evidence="5" id="KW-0808">Transferase</keyword>
<keyword evidence="6" id="KW-0819">tRNA processing</keyword>
<keyword evidence="7" id="KW-0548">Nucleotidyltransferase</keyword>